<evidence type="ECO:0000313" key="3">
    <source>
        <dbReference type="EMBL" id="MFC6385199.1"/>
    </source>
</evidence>
<keyword evidence="4" id="KW-1185">Reference proteome</keyword>
<protein>
    <submittedName>
        <fullName evidence="3">Phage tail spike protein</fullName>
    </submittedName>
</protein>
<organism evidence="3 4">
    <name type="scientific">Sporolactobacillus kofuensis</name>
    <dbReference type="NCBI Taxonomy" id="269672"/>
    <lineage>
        <taxon>Bacteria</taxon>
        <taxon>Bacillati</taxon>
        <taxon>Bacillota</taxon>
        <taxon>Bacilli</taxon>
        <taxon>Bacillales</taxon>
        <taxon>Sporolactobacillaceae</taxon>
        <taxon>Sporolactobacillus</taxon>
    </lineage>
</organism>
<dbReference type="Pfam" id="PF18994">
    <property type="entry name" value="Prophage_tailD1"/>
    <property type="match status" value="1"/>
</dbReference>
<evidence type="ECO:0000259" key="1">
    <source>
        <dbReference type="Pfam" id="PF06605"/>
    </source>
</evidence>
<dbReference type="InterPro" id="IPR044051">
    <property type="entry name" value="Prophage_tail_N"/>
</dbReference>
<accession>A0ABW1WCI4</accession>
<feature type="domain" description="Prophage endopeptidase tail N-terminal" evidence="2">
    <location>
        <begin position="6"/>
        <end position="90"/>
    </location>
</feature>
<dbReference type="Pfam" id="PF06605">
    <property type="entry name" value="Prophage_tail"/>
    <property type="match status" value="1"/>
</dbReference>
<feature type="domain" description="Tail spike" evidence="1">
    <location>
        <begin position="92"/>
        <end position="343"/>
    </location>
</feature>
<dbReference type="EMBL" id="JBHSTQ010000001">
    <property type="protein sequence ID" value="MFC6385199.1"/>
    <property type="molecule type" value="Genomic_DNA"/>
</dbReference>
<dbReference type="NCBIfam" id="TIGR01665">
    <property type="entry name" value="put_anti_recept"/>
    <property type="match status" value="1"/>
</dbReference>
<reference evidence="4" key="1">
    <citation type="journal article" date="2019" name="Int. J. Syst. Evol. Microbiol.">
        <title>The Global Catalogue of Microorganisms (GCM) 10K type strain sequencing project: providing services to taxonomists for standard genome sequencing and annotation.</title>
        <authorList>
            <consortium name="The Broad Institute Genomics Platform"/>
            <consortium name="The Broad Institute Genome Sequencing Center for Infectious Disease"/>
            <person name="Wu L."/>
            <person name="Ma J."/>
        </authorList>
    </citation>
    <scope>NUCLEOTIDE SEQUENCE [LARGE SCALE GENOMIC DNA]</scope>
    <source>
        <strain evidence="4">CCUG 42001</strain>
    </source>
</reference>
<proteinExistence type="predicted"/>
<dbReference type="InterPro" id="IPR010572">
    <property type="entry name" value="Tail_dom"/>
</dbReference>
<dbReference type="Proteomes" id="UP001596267">
    <property type="component" value="Unassembled WGS sequence"/>
</dbReference>
<sequence length="539" mass="59123">MLDYPQIYDSTGKRLAILNQATDVIITDQIITDTNGQSTLTFNLPYDDPKLDLFDVEDQVQVAGMVFVIRTMQNGWDSQGTLKAQIYAEALWYDLAEYDPIQPVTMTGATAQSVLETLLATSDWTVGTVQINNTVEFVLTEVTNPLAAIMSLPSIFSGELQFDTVEKTVSLLTQVGEDNGLLYAYSKNLQSNQRTVDSRYLYTRMRAYGANDADGNPITISTANGGSDFIENYQWYDATGKSRKVKCYEQTNDQISDPTALKLWAVSVLSVLSMPRITYIMQVILDKKDGIPLIGDVVRVYDPKLKVTLASRLAQRTYNVLQPWLSTVQLSTALYSLTDQLTSQSQTTTQQINNVVQTSSAGLDLLNQVTTASGKLDLAKSEGRLPDSQCSVGPNTAFSSGYDPTQILTNLSKTGLQTLRTWLWGQNSGGGPDDHTEQSGGPDAIYFNPAVLNPVYASDGTLSENTVELLDAILQAIRSDIWQLKKDDETTAILRNWLSSNGLDNIYNPTVTDPANPGSTQALNNVLSNFEQRITGLGG</sequence>
<comment type="caution">
    <text evidence="3">The sequence shown here is derived from an EMBL/GenBank/DDBJ whole genome shotgun (WGS) entry which is preliminary data.</text>
</comment>
<dbReference type="RefSeq" id="WP_253077308.1">
    <property type="nucleotide sequence ID" value="NZ_JAMXWN010000019.1"/>
</dbReference>
<evidence type="ECO:0000259" key="2">
    <source>
        <dbReference type="Pfam" id="PF18994"/>
    </source>
</evidence>
<name>A0ABW1WCI4_9BACL</name>
<gene>
    <name evidence="3" type="ORF">ACFP7A_01180</name>
</gene>
<evidence type="ECO:0000313" key="4">
    <source>
        <dbReference type="Proteomes" id="UP001596267"/>
    </source>
</evidence>
<dbReference type="InterPro" id="IPR007119">
    <property type="entry name" value="Phage_tail_spike_N"/>
</dbReference>